<keyword evidence="5" id="KW-0408">Iron</keyword>
<dbReference type="SFLD" id="SFLDS00029">
    <property type="entry name" value="Radical_SAM"/>
    <property type="match status" value="1"/>
</dbReference>
<reference evidence="8" key="1">
    <citation type="submission" date="2020-08" db="EMBL/GenBank/DDBJ databases">
        <title>Genome public.</title>
        <authorList>
            <person name="Liu C."/>
            <person name="Sun Q."/>
        </authorList>
    </citation>
    <scope>NUCLEOTIDE SEQUENCE</scope>
    <source>
        <strain evidence="8">NSJ-33</strain>
    </source>
</reference>
<dbReference type="GO" id="GO:0016491">
    <property type="term" value="F:oxidoreductase activity"/>
    <property type="evidence" value="ECO:0007669"/>
    <property type="project" value="InterPro"/>
</dbReference>
<name>A0A926I7J8_9FIRM</name>
<dbReference type="EMBL" id="JACRSV010000002">
    <property type="protein sequence ID" value="MBC8559996.1"/>
    <property type="molecule type" value="Genomic_DNA"/>
</dbReference>
<dbReference type="CDD" id="cd01335">
    <property type="entry name" value="Radical_SAM"/>
    <property type="match status" value="1"/>
</dbReference>
<dbReference type="PANTHER" id="PTHR43273">
    <property type="entry name" value="ANAEROBIC SULFATASE-MATURATING ENZYME HOMOLOG ASLB-RELATED"/>
    <property type="match status" value="1"/>
</dbReference>
<dbReference type="InterPro" id="IPR000385">
    <property type="entry name" value="MoaA_NifB_PqqE_Fe-S-bd_CS"/>
</dbReference>
<feature type="domain" description="Radical SAM core" evidence="7">
    <location>
        <begin position="91"/>
        <end position="317"/>
    </location>
</feature>
<organism evidence="8 9">
    <name type="scientific">Fumia xinanensis</name>
    <dbReference type="NCBI Taxonomy" id="2763659"/>
    <lineage>
        <taxon>Bacteria</taxon>
        <taxon>Bacillati</taxon>
        <taxon>Bacillota</taxon>
        <taxon>Clostridia</taxon>
        <taxon>Eubacteriales</taxon>
        <taxon>Oscillospiraceae</taxon>
        <taxon>Fumia</taxon>
    </lineage>
</organism>
<keyword evidence="3" id="KW-0949">S-adenosyl-L-methionine</keyword>
<evidence type="ECO:0000256" key="3">
    <source>
        <dbReference type="ARBA" id="ARBA00022691"/>
    </source>
</evidence>
<evidence type="ECO:0000256" key="1">
    <source>
        <dbReference type="ARBA" id="ARBA00001966"/>
    </source>
</evidence>
<dbReference type="PANTHER" id="PTHR43273:SF8">
    <property type="entry name" value="RADICAL SAM DOMAIN PROTEIN"/>
    <property type="match status" value="1"/>
</dbReference>
<dbReference type="PROSITE" id="PS51918">
    <property type="entry name" value="RADICAL_SAM"/>
    <property type="match status" value="1"/>
</dbReference>
<dbReference type="GO" id="GO:0046872">
    <property type="term" value="F:metal ion binding"/>
    <property type="evidence" value="ECO:0007669"/>
    <property type="project" value="UniProtKB-KW"/>
</dbReference>
<dbReference type="InterPro" id="IPR023885">
    <property type="entry name" value="4Fe4S-binding_SPASM_dom"/>
</dbReference>
<keyword evidence="2" id="KW-0004">4Fe-4S</keyword>
<dbReference type="NCBIfam" id="TIGR03974">
    <property type="entry name" value="rSAM_six_Cys"/>
    <property type="match status" value="1"/>
</dbReference>
<proteinExistence type="predicted"/>
<dbReference type="InterPro" id="IPR058240">
    <property type="entry name" value="rSAM_sf"/>
</dbReference>
<dbReference type="PROSITE" id="PS01305">
    <property type="entry name" value="MOAA_NIFB_PQQE"/>
    <property type="match status" value="1"/>
</dbReference>
<sequence>MIHKYHLNGYNIVLDVHSGGVSVVDDAAYRLLDEVTPPLTENCPEEVLQKLSPEFSRDELLDAYSELYEMYAEGILFSEDDYAQFADKMVASPVKAMCLHIAHDCNLRCKYCFASTGDFGHGRKLMDFDTGKRAIDFLIEHSQGRRNLELDFFGGEPLMNFEVVKQVVAYARSKEKDFDKNFRFTITTNGMLLSDDKIDFINKEMSNVVLSIDGRKEVNDYFRPRVDGSGSYDSIVPKYKKLVDKRGHDQYYVRGTFTHKNLDFADDVFHLNDLGFDQISVEPVVTDPKEDYAITEADLPTIAKEYERLAVKLLDYKKQGKGFNFFHFMIDLDQGPCAIKRLRGCGCGNEYVAITPDGDIYPCHQFVGMEDWKMGSLYDGTFDLKRKDYFARANIYGKEDCQKCWAKFYCSGGCNANNLQYAGDVLKPHKLGCELEKKRLECAIMMKAAEAFDGE</sequence>
<dbReference type="InterPro" id="IPR047602">
    <property type="entry name" value="SPASM_CteB-like"/>
</dbReference>
<dbReference type="InterPro" id="IPR013785">
    <property type="entry name" value="Aldolase_TIM"/>
</dbReference>
<dbReference type="SFLD" id="SFLDG01386">
    <property type="entry name" value="main_SPASM_domain-containing"/>
    <property type="match status" value="1"/>
</dbReference>
<protein>
    <submittedName>
        <fullName evidence="8">Thioether cross-link-forming SCIFF peptide maturase</fullName>
    </submittedName>
</protein>
<comment type="cofactor">
    <cofactor evidence="1">
        <name>[4Fe-4S] cluster</name>
        <dbReference type="ChEBI" id="CHEBI:49883"/>
    </cofactor>
</comment>
<keyword evidence="4" id="KW-0479">Metal-binding</keyword>
<evidence type="ECO:0000313" key="8">
    <source>
        <dbReference type="EMBL" id="MBC8559996.1"/>
    </source>
</evidence>
<evidence type="ECO:0000256" key="6">
    <source>
        <dbReference type="ARBA" id="ARBA00023014"/>
    </source>
</evidence>
<dbReference type="InterPro" id="IPR023867">
    <property type="entry name" value="Sulphatase_maturase_rSAM"/>
</dbReference>
<dbReference type="Pfam" id="PF13186">
    <property type="entry name" value="SPASM"/>
    <property type="match status" value="1"/>
</dbReference>
<evidence type="ECO:0000313" key="9">
    <source>
        <dbReference type="Proteomes" id="UP000610760"/>
    </source>
</evidence>
<dbReference type="InterPro" id="IPR007197">
    <property type="entry name" value="rSAM"/>
</dbReference>
<dbReference type="GO" id="GO:0051539">
    <property type="term" value="F:4 iron, 4 sulfur cluster binding"/>
    <property type="evidence" value="ECO:0007669"/>
    <property type="project" value="UniProtKB-KW"/>
</dbReference>
<accession>A0A926I7J8</accession>
<dbReference type="Gene3D" id="3.20.20.70">
    <property type="entry name" value="Aldolase class I"/>
    <property type="match status" value="1"/>
</dbReference>
<dbReference type="NCBIfam" id="TIGR04085">
    <property type="entry name" value="rSAM_more_4Fe4S"/>
    <property type="match status" value="1"/>
</dbReference>
<dbReference type="Pfam" id="PF04055">
    <property type="entry name" value="Radical_SAM"/>
    <property type="match status" value="1"/>
</dbReference>
<gene>
    <name evidence="8" type="primary">scfB</name>
    <name evidence="8" type="ORF">H8710_07955</name>
</gene>
<dbReference type="SUPFAM" id="SSF102114">
    <property type="entry name" value="Radical SAM enzymes"/>
    <property type="match status" value="1"/>
</dbReference>
<evidence type="ECO:0000256" key="2">
    <source>
        <dbReference type="ARBA" id="ARBA00022485"/>
    </source>
</evidence>
<dbReference type="AlphaFoldDB" id="A0A926I7J8"/>
<dbReference type="InterPro" id="IPR024025">
    <property type="entry name" value="SCIFF_rSAM_maturase"/>
</dbReference>
<keyword evidence="9" id="KW-1185">Reference proteome</keyword>
<dbReference type="Proteomes" id="UP000610760">
    <property type="component" value="Unassembled WGS sequence"/>
</dbReference>
<evidence type="ECO:0000256" key="4">
    <source>
        <dbReference type="ARBA" id="ARBA00022723"/>
    </source>
</evidence>
<dbReference type="SFLD" id="SFLDG01384">
    <property type="entry name" value="thioether_bond_formation_requi"/>
    <property type="match status" value="1"/>
</dbReference>
<dbReference type="RefSeq" id="WP_249294962.1">
    <property type="nucleotide sequence ID" value="NZ_JACRSV010000002.1"/>
</dbReference>
<keyword evidence="6" id="KW-0411">Iron-sulfur</keyword>
<evidence type="ECO:0000259" key="7">
    <source>
        <dbReference type="PROSITE" id="PS51918"/>
    </source>
</evidence>
<dbReference type="CDD" id="cd21124">
    <property type="entry name" value="SPASM_CteB-like"/>
    <property type="match status" value="1"/>
</dbReference>
<comment type="caution">
    <text evidence="8">The sequence shown here is derived from an EMBL/GenBank/DDBJ whole genome shotgun (WGS) entry which is preliminary data.</text>
</comment>
<dbReference type="SFLD" id="SFLDG01067">
    <property type="entry name" value="SPASM/twitch_domain_containing"/>
    <property type="match status" value="1"/>
</dbReference>
<evidence type="ECO:0000256" key="5">
    <source>
        <dbReference type="ARBA" id="ARBA00023004"/>
    </source>
</evidence>